<dbReference type="InterPro" id="IPR013149">
    <property type="entry name" value="ADH-like_C"/>
</dbReference>
<dbReference type="InterPro" id="IPR013154">
    <property type="entry name" value="ADH-like_N"/>
</dbReference>
<evidence type="ECO:0000259" key="2">
    <source>
        <dbReference type="SMART" id="SM00829"/>
    </source>
</evidence>
<dbReference type="EMBL" id="RKLP01000001">
    <property type="protein sequence ID" value="RVW10993.1"/>
    <property type="molecule type" value="Genomic_DNA"/>
</dbReference>
<evidence type="ECO:0000256" key="1">
    <source>
        <dbReference type="SAM" id="MobiDB-lite"/>
    </source>
</evidence>
<gene>
    <name evidence="3" type="ORF">EGT67_00525</name>
</gene>
<feature type="domain" description="Enoyl reductase (ER)" evidence="2">
    <location>
        <begin position="11"/>
        <end position="325"/>
    </location>
</feature>
<reference evidence="3 4" key="1">
    <citation type="submission" date="2018-11" db="EMBL/GenBank/DDBJ databases">
        <title>Rhodococcus spongicola sp. nov. and Rhodococcus xishaensis sp. nov. from marine sponges.</title>
        <authorList>
            <person name="Li L."/>
            <person name="Lin H.W."/>
        </authorList>
    </citation>
    <scope>NUCLEOTIDE SEQUENCE [LARGE SCALE GENOMIC DNA]</scope>
    <source>
        <strain evidence="3 4">CCTCC AB2014297</strain>
    </source>
</reference>
<dbReference type="InterPro" id="IPR052711">
    <property type="entry name" value="Zinc_ADH-like"/>
</dbReference>
<comment type="caution">
    <text evidence="3">The sequence shown here is derived from an EMBL/GenBank/DDBJ whole genome shotgun (WGS) entry which is preliminary data.</text>
</comment>
<dbReference type="InterPro" id="IPR036291">
    <property type="entry name" value="NAD(P)-bd_dom_sf"/>
</dbReference>
<feature type="region of interest" description="Disordered" evidence="1">
    <location>
        <begin position="1"/>
        <end position="21"/>
    </location>
</feature>
<dbReference type="Pfam" id="PF00107">
    <property type="entry name" value="ADH_zinc_N"/>
    <property type="match status" value="1"/>
</dbReference>
<evidence type="ECO:0000313" key="4">
    <source>
        <dbReference type="Proteomes" id="UP000286208"/>
    </source>
</evidence>
<dbReference type="AlphaFoldDB" id="A0A3S3EDI7"/>
<dbReference type="OrthoDB" id="9787435at2"/>
<dbReference type="Gene3D" id="3.40.50.720">
    <property type="entry name" value="NAD(P)-binding Rossmann-like Domain"/>
    <property type="match status" value="1"/>
</dbReference>
<dbReference type="InterPro" id="IPR011032">
    <property type="entry name" value="GroES-like_sf"/>
</dbReference>
<dbReference type="Pfam" id="PF08240">
    <property type="entry name" value="ADH_N"/>
    <property type="match status" value="1"/>
</dbReference>
<dbReference type="PANTHER" id="PTHR45033">
    <property type="match status" value="1"/>
</dbReference>
<dbReference type="SUPFAM" id="SSF51735">
    <property type="entry name" value="NAD(P)-binding Rossmann-fold domains"/>
    <property type="match status" value="1"/>
</dbReference>
<name>A0A3S3EDI7_9NOCA</name>
<dbReference type="SMART" id="SM00829">
    <property type="entry name" value="PKS_ER"/>
    <property type="match status" value="1"/>
</dbReference>
<dbReference type="PANTHER" id="PTHR45033:SF3">
    <property type="entry name" value="DEHYDROGENASE, PUTATIVE (AFU_ORTHOLOGUE AFUA_2G13270)-RELATED"/>
    <property type="match status" value="1"/>
</dbReference>
<evidence type="ECO:0000313" key="3">
    <source>
        <dbReference type="EMBL" id="RVW10993.1"/>
    </source>
</evidence>
<dbReference type="SUPFAM" id="SSF50129">
    <property type="entry name" value="GroES-like"/>
    <property type="match status" value="1"/>
</dbReference>
<organism evidence="3 4">
    <name type="scientific">Prescottella agglutinans</name>
    <dbReference type="NCBI Taxonomy" id="1644129"/>
    <lineage>
        <taxon>Bacteria</taxon>
        <taxon>Bacillati</taxon>
        <taxon>Actinomycetota</taxon>
        <taxon>Actinomycetes</taxon>
        <taxon>Mycobacteriales</taxon>
        <taxon>Nocardiaceae</taxon>
        <taxon>Prescottella</taxon>
    </lineage>
</organism>
<sequence>MIAATHAGPPGVAGMSVTELPTPSPAAGEVRVALAAAGLNRHELFLIDRREAGSVPLVIGADGVGTVDAVGAGVDDRLRGRSVLINPCLGWLRTDEVPEVPEILGGPRPGTFAEYVCVPERNVHPVPPHLSVPEAAALGLAGLTAYRGLFSRARLRAGEHVVITGISGGVAPVALAMAVAAGAEVTVTSRSRAAADRALELGATHALVGNENFDSALARPADVVFDSVGAAAFPAAVRALRPGGRLVTFGATTGAGVPMSLREIFFRQIEIIGTSMGSDEEFADMLDFVARHSIRPVVDSVRPLTDAPAALAEMARAGGFGKIVFSTERNIGS</sequence>
<dbReference type="Proteomes" id="UP000286208">
    <property type="component" value="Unassembled WGS sequence"/>
</dbReference>
<dbReference type="InterPro" id="IPR020843">
    <property type="entry name" value="ER"/>
</dbReference>
<dbReference type="GO" id="GO:0016491">
    <property type="term" value="F:oxidoreductase activity"/>
    <property type="evidence" value="ECO:0007669"/>
    <property type="project" value="InterPro"/>
</dbReference>
<keyword evidence="4" id="KW-1185">Reference proteome</keyword>
<accession>A0A3S3EDI7</accession>
<dbReference type="Gene3D" id="3.90.180.10">
    <property type="entry name" value="Medium-chain alcohol dehydrogenases, catalytic domain"/>
    <property type="match status" value="1"/>
</dbReference>
<protein>
    <submittedName>
        <fullName evidence="3">Alcohol dehydrogenase</fullName>
    </submittedName>
</protein>
<proteinExistence type="predicted"/>